<proteinExistence type="predicted"/>
<gene>
    <name evidence="1" type="ORF">QAD02_012430</name>
</gene>
<accession>A0ACC2NZQ0</accession>
<reference evidence="1" key="1">
    <citation type="submission" date="2023-04" db="EMBL/GenBank/DDBJ databases">
        <title>A chromosome-level genome assembly of the parasitoid wasp Eretmocerus hayati.</title>
        <authorList>
            <person name="Zhong Y."/>
            <person name="Liu S."/>
            <person name="Liu Y."/>
        </authorList>
    </citation>
    <scope>NUCLEOTIDE SEQUENCE</scope>
    <source>
        <strain evidence="1">ZJU_SS_LIU_2023</strain>
    </source>
</reference>
<evidence type="ECO:0000313" key="1">
    <source>
        <dbReference type="EMBL" id="KAJ8676643.1"/>
    </source>
</evidence>
<organism evidence="1 2">
    <name type="scientific">Eretmocerus hayati</name>
    <dbReference type="NCBI Taxonomy" id="131215"/>
    <lineage>
        <taxon>Eukaryota</taxon>
        <taxon>Metazoa</taxon>
        <taxon>Ecdysozoa</taxon>
        <taxon>Arthropoda</taxon>
        <taxon>Hexapoda</taxon>
        <taxon>Insecta</taxon>
        <taxon>Pterygota</taxon>
        <taxon>Neoptera</taxon>
        <taxon>Endopterygota</taxon>
        <taxon>Hymenoptera</taxon>
        <taxon>Apocrita</taxon>
        <taxon>Proctotrupomorpha</taxon>
        <taxon>Chalcidoidea</taxon>
        <taxon>Aphelinidae</taxon>
        <taxon>Aphelininae</taxon>
        <taxon>Eretmocerus</taxon>
    </lineage>
</organism>
<dbReference type="EMBL" id="CM056742">
    <property type="protein sequence ID" value="KAJ8676643.1"/>
    <property type="molecule type" value="Genomic_DNA"/>
</dbReference>
<sequence length="185" mass="21279">MESKIAKEEDGNDCLTNEAMHFHDDEEESAYEGSCCSNISEKLFKSVPTERAASAMNQIPLYRFTVPLNEGKNRSVFTNNHLSNPKICDDPCLTLHDRMRCLSLDELNSKRNVIGKSNRKNMSFTNDQIMKIERDNEILLRKIMAQQKPRKVKIESVNSKASNSAINRRRLQQKIEEDNLVSFII</sequence>
<name>A0ACC2NZQ0_9HYME</name>
<evidence type="ECO:0000313" key="2">
    <source>
        <dbReference type="Proteomes" id="UP001239111"/>
    </source>
</evidence>
<keyword evidence="2" id="KW-1185">Reference proteome</keyword>
<dbReference type="Proteomes" id="UP001239111">
    <property type="component" value="Chromosome 2"/>
</dbReference>
<comment type="caution">
    <text evidence="1">The sequence shown here is derived from an EMBL/GenBank/DDBJ whole genome shotgun (WGS) entry which is preliminary data.</text>
</comment>
<protein>
    <submittedName>
        <fullName evidence="1">Uncharacterized protein</fullName>
    </submittedName>
</protein>